<evidence type="ECO:0000256" key="2">
    <source>
        <dbReference type="ARBA" id="ARBA00022723"/>
    </source>
</evidence>
<name>A0A834SY84_9FABA</name>
<dbReference type="PANTHER" id="PTHR10634">
    <property type="entry name" value="AN1-TYPE ZINC FINGER PROTEIN"/>
    <property type="match status" value="1"/>
</dbReference>
<dbReference type="SMART" id="SM00154">
    <property type="entry name" value="ZnF_AN1"/>
    <property type="match status" value="1"/>
</dbReference>
<dbReference type="GO" id="GO:0008270">
    <property type="term" value="F:zinc ion binding"/>
    <property type="evidence" value="ECO:0007669"/>
    <property type="project" value="UniProtKB-KW"/>
</dbReference>
<feature type="domain" description="AN1-type" evidence="7">
    <location>
        <begin position="75"/>
        <end position="121"/>
    </location>
</feature>
<evidence type="ECO:0000256" key="1">
    <source>
        <dbReference type="ARBA" id="ARBA00003732"/>
    </source>
</evidence>
<dbReference type="PROSITE" id="PS51036">
    <property type="entry name" value="ZF_A20"/>
    <property type="match status" value="1"/>
</dbReference>
<evidence type="ECO:0000256" key="4">
    <source>
        <dbReference type="ARBA" id="ARBA00022833"/>
    </source>
</evidence>
<dbReference type="SUPFAM" id="SSF118310">
    <property type="entry name" value="AN1-like Zinc finger"/>
    <property type="match status" value="1"/>
</dbReference>
<comment type="caution">
    <text evidence="8">The sequence shown here is derived from an EMBL/GenBank/DDBJ whole genome shotgun (WGS) entry which is preliminary data.</text>
</comment>
<evidence type="ECO:0000259" key="6">
    <source>
        <dbReference type="PROSITE" id="PS51036"/>
    </source>
</evidence>
<dbReference type="SMART" id="SM00259">
    <property type="entry name" value="ZnF_A20"/>
    <property type="match status" value="1"/>
</dbReference>
<keyword evidence="9" id="KW-1185">Reference proteome</keyword>
<dbReference type="InterPro" id="IPR002653">
    <property type="entry name" value="Znf_A20"/>
</dbReference>
<organism evidence="8 9">
    <name type="scientific">Senna tora</name>
    <dbReference type="NCBI Taxonomy" id="362788"/>
    <lineage>
        <taxon>Eukaryota</taxon>
        <taxon>Viridiplantae</taxon>
        <taxon>Streptophyta</taxon>
        <taxon>Embryophyta</taxon>
        <taxon>Tracheophyta</taxon>
        <taxon>Spermatophyta</taxon>
        <taxon>Magnoliopsida</taxon>
        <taxon>eudicotyledons</taxon>
        <taxon>Gunneridae</taxon>
        <taxon>Pentapetalae</taxon>
        <taxon>rosids</taxon>
        <taxon>fabids</taxon>
        <taxon>Fabales</taxon>
        <taxon>Fabaceae</taxon>
        <taxon>Caesalpinioideae</taxon>
        <taxon>Cassia clade</taxon>
        <taxon>Senna</taxon>
    </lineage>
</organism>
<sequence length="143" mass="15929">MDPKLCGNGCGFYGSSETYNLCSKCYKDQILTLEKSSVEDITELTSSLSLTDDQDIAASKTSEIKNSKTAQQSEKKKSNRCKSCNKKVGLTGFQCRCGDLFCGKHRYPEEHSCTVNFKQIGREILIQQNPLIKADNELNKIVS</sequence>
<reference evidence="8" key="1">
    <citation type="submission" date="2020-09" db="EMBL/GenBank/DDBJ databases">
        <title>Genome-Enabled Discovery of Anthraquinone Biosynthesis in Senna tora.</title>
        <authorList>
            <person name="Kang S.-H."/>
            <person name="Pandey R.P."/>
            <person name="Lee C.-M."/>
            <person name="Sim J.-S."/>
            <person name="Jeong J.-T."/>
            <person name="Choi B.-S."/>
            <person name="Jung M."/>
            <person name="Ginzburg D."/>
            <person name="Zhao K."/>
            <person name="Won S.Y."/>
            <person name="Oh T.-J."/>
            <person name="Yu Y."/>
            <person name="Kim N.-H."/>
            <person name="Lee O.R."/>
            <person name="Lee T.-H."/>
            <person name="Bashyal P."/>
            <person name="Kim T.-S."/>
            <person name="Lee W.-H."/>
            <person name="Kawkins C."/>
            <person name="Kim C.-K."/>
            <person name="Kim J.S."/>
            <person name="Ahn B.O."/>
            <person name="Rhee S.Y."/>
            <person name="Sohng J.K."/>
        </authorList>
    </citation>
    <scope>NUCLEOTIDE SEQUENCE</scope>
    <source>
        <tissue evidence="8">Leaf</tissue>
    </source>
</reference>
<dbReference type="PANTHER" id="PTHR10634:SF124">
    <property type="entry name" value="ZINC FINGER A20 AND AN1 DOMAIN-CONTAINING STRESS-ASSOCIATED PROTEIN 8-RELATED"/>
    <property type="match status" value="1"/>
</dbReference>
<dbReference type="InterPro" id="IPR000058">
    <property type="entry name" value="Znf_AN1"/>
</dbReference>
<accession>A0A834SY84</accession>
<evidence type="ECO:0000256" key="3">
    <source>
        <dbReference type="ARBA" id="ARBA00022771"/>
    </source>
</evidence>
<feature type="domain" description="A20-type" evidence="6">
    <location>
        <begin position="1"/>
        <end position="34"/>
    </location>
</feature>
<dbReference type="SUPFAM" id="SSF57716">
    <property type="entry name" value="Glucocorticoid receptor-like (DNA-binding domain)"/>
    <property type="match status" value="1"/>
</dbReference>
<keyword evidence="4" id="KW-0862">Zinc</keyword>
<dbReference type="GO" id="GO:0003677">
    <property type="term" value="F:DNA binding"/>
    <property type="evidence" value="ECO:0007669"/>
    <property type="project" value="InterPro"/>
</dbReference>
<protein>
    <submittedName>
        <fullName evidence="8">Zinc finger A20 and AN1 domain-containing stress-associated protein 5-like</fullName>
    </submittedName>
</protein>
<dbReference type="AlphaFoldDB" id="A0A834SY84"/>
<comment type="function">
    <text evidence="1">May be involved in environmental stress response.</text>
</comment>
<evidence type="ECO:0000313" key="8">
    <source>
        <dbReference type="EMBL" id="KAF7811873.1"/>
    </source>
</evidence>
<dbReference type="PROSITE" id="PS51039">
    <property type="entry name" value="ZF_AN1"/>
    <property type="match status" value="1"/>
</dbReference>
<dbReference type="EMBL" id="JAAIUW010000010">
    <property type="protein sequence ID" value="KAF7811873.1"/>
    <property type="molecule type" value="Genomic_DNA"/>
</dbReference>
<keyword evidence="3 5" id="KW-0863">Zinc-finger</keyword>
<dbReference type="InterPro" id="IPR035896">
    <property type="entry name" value="AN1-like_Znf"/>
</dbReference>
<evidence type="ECO:0000259" key="7">
    <source>
        <dbReference type="PROSITE" id="PS51039"/>
    </source>
</evidence>
<dbReference type="OrthoDB" id="428577at2759"/>
<dbReference type="Pfam" id="PF01428">
    <property type="entry name" value="zf-AN1"/>
    <property type="match status" value="1"/>
</dbReference>
<gene>
    <name evidence="8" type="ORF">G2W53_032849</name>
</gene>
<dbReference type="FunFam" id="4.10.1110.10:FF:000001">
    <property type="entry name" value="Zinc finger AN1-type containing 6"/>
    <property type="match status" value="1"/>
</dbReference>
<evidence type="ECO:0000313" key="9">
    <source>
        <dbReference type="Proteomes" id="UP000634136"/>
    </source>
</evidence>
<proteinExistence type="predicted"/>
<dbReference type="Proteomes" id="UP000634136">
    <property type="component" value="Unassembled WGS sequence"/>
</dbReference>
<dbReference type="InterPro" id="IPR050652">
    <property type="entry name" value="AN1_A20_ZnFinger"/>
</dbReference>
<evidence type="ECO:0000256" key="5">
    <source>
        <dbReference type="PROSITE-ProRule" id="PRU00449"/>
    </source>
</evidence>
<keyword evidence="2" id="KW-0479">Metal-binding</keyword>
<dbReference type="Pfam" id="PF01754">
    <property type="entry name" value="zf-A20"/>
    <property type="match status" value="1"/>
</dbReference>
<dbReference type="Gene3D" id="4.10.1110.10">
    <property type="entry name" value="AN1-like Zinc finger"/>
    <property type="match status" value="1"/>
</dbReference>